<protein>
    <submittedName>
        <fullName evidence="1">Uncharacterized protein</fullName>
    </submittedName>
</protein>
<sequence>MLAAQHTRGGPAESGSGVGAGTGFFEAIARAIIREDPPLYSRGAWATISDVPFPGPPPYAGSRYRPPTYEEAMEIGVVASPMRVAQRMRRQSRQAASAAIGRAASAPELAAMSATSSGAGGPQEPSEEMLPPYGVEADTVPASHVVRGWRLGEPALEKPPVDPQRCRHPGLAWRP</sequence>
<name>A0ACC1JVH3_9FUNG</name>
<comment type="caution">
    <text evidence="1">The sequence shown here is derived from an EMBL/GenBank/DDBJ whole genome shotgun (WGS) entry which is preliminary data.</text>
</comment>
<dbReference type="Proteomes" id="UP001140234">
    <property type="component" value="Unassembled WGS sequence"/>
</dbReference>
<evidence type="ECO:0000313" key="1">
    <source>
        <dbReference type="EMBL" id="KAJ2768148.1"/>
    </source>
</evidence>
<gene>
    <name evidence="1" type="ORF">IWQ57_003659</name>
</gene>
<reference evidence="1" key="1">
    <citation type="submission" date="2022-07" db="EMBL/GenBank/DDBJ databases">
        <title>Phylogenomic reconstructions and comparative analyses of Kickxellomycotina fungi.</title>
        <authorList>
            <person name="Reynolds N.K."/>
            <person name="Stajich J.E."/>
            <person name="Barry K."/>
            <person name="Grigoriev I.V."/>
            <person name="Crous P."/>
            <person name="Smith M.E."/>
        </authorList>
    </citation>
    <scope>NUCLEOTIDE SEQUENCE</scope>
    <source>
        <strain evidence="1">CBS 109366</strain>
    </source>
</reference>
<accession>A0ACC1JVH3</accession>
<proteinExistence type="predicted"/>
<keyword evidence="2" id="KW-1185">Reference proteome</keyword>
<dbReference type="EMBL" id="JANBUJ010001248">
    <property type="protein sequence ID" value="KAJ2768148.1"/>
    <property type="molecule type" value="Genomic_DNA"/>
</dbReference>
<evidence type="ECO:0000313" key="2">
    <source>
        <dbReference type="Proteomes" id="UP001140234"/>
    </source>
</evidence>
<organism evidence="1 2">
    <name type="scientific">Coemansia nantahalensis</name>
    <dbReference type="NCBI Taxonomy" id="2789366"/>
    <lineage>
        <taxon>Eukaryota</taxon>
        <taxon>Fungi</taxon>
        <taxon>Fungi incertae sedis</taxon>
        <taxon>Zoopagomycota</taxon>
        <taxon>Kickxellomycotina</taxon>
        <taxon>Kickxellomycetes</taxon>
        <taxon>Kickxellales</taxon>
        <taxon>Kickxellaceae</taxon>
        <taxon>Coemansia</taxon>
    </lineage>
</organism>